<keyword evidence="3" id="KW-0813">Transport</keyword>
<evidence type="ECO:0000313" key="14">
    <source>
        <dbReference type="EMBL" id="PRQ75801.1"/>
    </source>
</evidence>
<dbReference type="EMBL" id="LCTV02000003">
    <property type="protein sequence ID" value="PRQ75801.1"/>
    <property type="molecule type" value="Genomic_DNA"/>
</dbReference>
<keyword evidence="6 11" id="KW-1133">Transmembrane helix</keyword>
<dbReference type="OMA" id="VEWNVME"/>
<dbReference type="GO" id="GO:0031201">
    <property type="term" value="C:SNARE complex"/>
    <property type="evidence" value="ECO:0007669"/>
    <property type="project" value="TreeGrafter"/>
</dbReference>
<organism evidence="13 15">
    <name type="scientific">Rhodotorula toruloides</name>
    <name type="common">Yeast</name>
    <name type="synonym">Rhodosporidium toruloides</name>
    <dbReference type="NCBI Taxonomy" id="5286"/>
    <lineage>
        <taxon>Eukaryota</taxon>
        <taxon>Fungi</taxon>
        <taxon>Dikarya</taxon>
        <taxon>Basidiomycota</taxon>
        <taxon>Pucciniomycotina</taxon>
        <taxon>Microbotryomycetes</taxon>
        <taxon>Sporidiobolales</taxon>
        <taxon>Sporidiobolaceae</taxon>
        <taxon>Rhodotorula</taxon>
    </lineage>
</organism>
<dbReference type="PROSITE" id="PS50192">
    <property type="entry name" value="T_SNARE"/>
    <property type="match status" value="1"/>
</dbReference>
<keyword evidence="7" id="KW-0333">Golgi apparatus</keyword>
<sequence>MARVLSQGEPLTRSRTSLFLSYRDSSIRPPSTPATPYPRYYEDDYDLDDEEAGLLVPGGSNGEQVRRGSAMGLAGTRRASGAVPTRRGSVGGQLPPRWVDVADKVDELIVQIKPKIAQLDKLHAKHLLPGFKDRTAEEREIEALATAITSDFRTCQSSIRLIAEQSQTLLASRPSSAADAEMKRIDLIMAANVQTALATKVQELSTGFRKKQADYLRQLKGNESRAVERQTKSTYDPLVSLADDEQASRSVLSPSTPSLAQQQLFSSPSTASTSAIDQRTNEIHNIAQSIADLADMFKDLSSLVIDQGTLLDRVDYNVEQMSTDVKGAVQELQQATRYQRRSGKCQLIFLLILAILACIIFLTFRPPRLPSSSAATPAPATATGDGRASTEEIAQAISDELSGGVRRRRTAEVDEGGAEASSRRGGDFDARWQRRRRRDRRRIGLVVAVE</sequence>
<keyword evidence="4 11" id="KW-0812">Transmembrane</keyword>
<dbReference type="Pfam" id="PF05739">
    <property type="entry name" value="SNARE"/>
    <property type="match status" value="1"/>
</dbReference>
<evidence type="ECO:0000313" key="15">
    <source>
        <dbReference type="Proteomes" id="UP000199069"/>
    </source>
</evidence>
<feature type="region of interest" description="Disordered" evidence="10">
    <location>
        <begin position="401"/>
        <end position="433"/>
    </location>
</feature>
<keyword evidence="15" id="KW-1185">Reference proteome</keyword>
<dbReference type="SUPFAM" id="SSF47661">
    <property type="entry name" value="t-snare proteins"/>
    <property type="match status" value="1"/>
</dbReference>
<dbReference type="PROSITE" id="PS00914">
    <property type="entry name" value="SYNTAXIN"/>
    <property type="match status" value="1"/>
</dbReference>
<accession>A0A0K3C7S0</accession>
<feature type="region of interest" description="Disordered" evidence="10">
    <location>
        <begin position="251"/>
        <end position="271"/>
    </location>
</feature>
<dbReference type="GO" id="GO:0006886">
    <property type="term" value="P:intracellular protein transport"/>
    <property type="evidence" value="ECO:0007669"/>
    <property type="project" value="InterPro"/>
</dbReference>
<evidence type="ECO:0000256" key="1">
    <source>
        <dbReference type="ARBA" id="ARBA00004409"/>
    </source>
</evidence>
<evidence type="ECO:0000256" key="5">
    <source>
        <dbReference type="ARBA" id="ARBA00022927"/>
    </source>
</evidence>
<keyword evidence="9 11" id="KW-0472">Membrane</keyword>
<protein>
    <submittedName>
        <fullName evidence="13">BY PROTMAP: gi|472582360|gb|EMS20052.1| syntaxin 16 [Rhodosporidium toruloides NP11] gi|647400264|emb|CDR45574.1| RHTO0S11e02124g1_1 [Rhodosporidium toruloides]</fullName>
    </submittedName>
    <submittedName>
        <fullName evidence="14">t-SNARE</fullName>
    </submittedName>
</protein>
<dbReference type="Proteomes" id="UP000199069">
    <property type="component" value="Unassembled WGS sequence"/>
</dbReference>
<dbReference type="InterPro" id="IPR010989">
    <property type="entry name" value="SNARE"/>
</dbReference>
<name>A0A0K3C7S0_RHOTO</name>
<evidence type="ECO:0000313" key="16">
    <source>
        <dbReference type="Proteomes" id="UP000239560"/>
    </source>
</evidence>
<reference evidence="13 15" key="1">
    <citation type="submission" date="2015-07" db="EMBL/GenBank/DDBJ databases">
        <authorList>
            <person name="Cajimat M.N.B."/>
            <person name="Milazzo M.L."/>
            <person name="Fulhorst C.F."/>
        </authorList>
    </citation>
    <scope>NUCLEOTIDE SEQUENCE [LARGE SCALE GENOMIC DNA]</scope>
    <source>
        <strain evidence="13">Single colony</strain>
    </source>
</reference>
<dbReference type="GO" id="GO:0005484">
    <property type="term" value="F:SNAP receptor activity"/>
    <property type="evidence" value="ECO:0007669"/>
    <property type="project" value="InterPro"/>
</dbReference>
<dbReference type="AlphaFoldDB" id="A0A0K3C7S0"/>
<dbReference type="GO" id="GO:0048278">
    <property type="term" value="P:vesicle docking"/>
    <property type="evidence" value="ECO:0007669"/>
    <property type="project" value="TreeGrafter"/>
</dbReference>
<dbReference type="PANTHER" id="PTHR19957">
    <property type="entry name" value="SYNTAXIN"/>
    <property type="match status" value="1"/>
</dbReference>
<evidence type="ECO:0000256" key="2">
    <source>
        <dbReference type="ARBA" id="ARBA00009063"/>
    </source>
</evidence>
<dbReference type="GO" id="GO:0006906">
    <property type="term" value="P:vesicle fusion"/>
    <property type="evidence" value="ECO:0007669"/>
    <property type="project" value="TreeGrafter"/>
</dbReference>
<evidence type="ECO:0000256" key="3">
    <source>
        <dbReference type="ARBA" id="ARBA00022448"/>
    </source>
</evidence>
<keyword evidence="5" id="KW-0653">Protein transport</keyword>
<dbReference type="PANTHER" id="PTHR19957:SF83">
    <property type="entry name" value="SYNTAXIN-16"/>
    <property type="match status" value="1"/>
</dbReference>
<evidence type="ECO:0000313" key="13">
    <source>
        <dbReference type="EMBL" id="CTR05764.1"/>
    </source>
</evidence>
<evidence type="ECO:0000256" key="7">
    <source>
        <dbReference type="ARBA" id="ARBA00023034"/>
    </source>
</evidence>
<dbReference type="InterPro" id="IPR006012">
    <property type="entry name" value="Syntaxin/epimorphin_CS"/>
</dbReference>
<evidence type="ECO:0000256" key="4">
    <source>
        <dbReference type="ARBA" id="ARBA00022692"/>
    </source>
</evidence>
<feature type="transmembrane region" description="Helical" evidence="11">
    <location>
        <begin position="347"/>
        <end position="364"/>
    </location>
</feature>
<proteinExistence type="inferred from homology"/>
<feature type="compositionally biased region" description="Basic and acidic residues" evidence="10">
    <location>
        <begin position="421"/>
        <end position="432"/>
    </location>
</feature>
<dbReference type="GO" id="GO:0000149">
    <property type="term" value="F:SNARE binding"/>
    <property type="evidence" value="ECO:0007669"/>
    <property type="project" value="TreeGrafter"/>
</dbReference>
<evidence type="ECO:0000256" key="8">
    <source>
        <dbReference type="ARBA" id="ARBA00023054"/>
    </source>
</evidence>
<dbReference type="CDD" id="cd15845">
    <property type="entry name" value="SNARE_syntaxin16"/>
    <property type="match status" value="1"/>
</dbReference>
<dbReference type="SMART" id="SM00397">
    <property type="entry name" value="t_SNARE"/>
    <property type="match status" value="1"/>
</dbReference>
<dbReference type="EMBL" id="CWKI01000003">
    <property type="protein sequence ID" value="CTR05764.1"/>
    <property type="molecule type" value="Genomic_DNA"/>
</dbReference>
<feature type="domain" description="T-SNARE coiled-coil homology" evidence="12">
    <location>
        <begin position="273"/>
        <end position="335"/>
    </location>
</feature>
<comment type="subcellular location">
    <subcellularLocation>
        <location evidence="1">Golgi apparatus membrane</location>
        <topology evidence="1">Single-pass type IV membrane protein</topology>
    </subcellularLocation>
</comment>
<dbReference type="OrthoDB" id="10251371at2759"/>
<evidence type="ECO:0000259" key="12">
    <source>
        <dbReference type="PROSITE" id="PS50192"/>
    </source>
</evidence>
<reference evidence="14 16" key="2">
    <citation type="journal article" date="2018" name="Elife">
        <title>Functional genomics of lipid metabolism in the oleaginous yeast Rhodosporidium toruloides.</title>
        <authorList>
            <person name="Coradetti S.T."/>
            <person name="Pinel D."/>
            <person name="Geiselman G."/>
            <person name="Ito M."/>
            <person name="Mondo S."/>
            <person name="Reilly M.C."/>
            <person name="Cheng Y.F."/>
            <person name="Bauer S."/>
            <person name="Grigoriev I."/>
            <person name="Gladden J.M."/>
            <person name="Simmons B.A."/>
            <person name="Brem R."/>
            <person name="Arkin A.P."/>
            <person name="Skerker J.M."/>
        </authorList>
    </citation>
    <scope>NUCLEOTIDE SEQUENCE [LARGE SCALE GENOMIC DNA]</scope>
    <source>
        <strain evidence="14 16">NBRC 0880</strain>
    </source>
</reference>
<evidence type="ECO:0000256" key="9">
    <source>
        <dbReference type="ARBA" id="ARBA00023136"/>
    </source>
</evidence>
<dbReference type="Gene3D" id="1.20.58.70">
    <property type="match status" value="1"/>
</dbReference>
<dbReference type="Proteomes" id="UP000239560">
    <property type="component" value="Unassembled WGS sequence"/>
</dbReference>
<evidence type="ECO:0000256" key="6">
    <source>
        <dbReference type="ARBA" id="ARBA00022989"/>
    </source>
</evidence>
<dbReference type="InterPro" id="IPR045242">
    <property type="entry name" value="Syntaxin"/>
</dbReference>
<dbReference type="STRING" id="5286.A0A0K3C7S0"/>
<dbReference type="GO" id="GO:0000139">
    <property type="term" value="C:Golgi membrane"/>
    <property type="evidence" value="ECO:0007669"/>
    <property type="project" value="UniProtKB-SubCell"/>
</dbReference>
<comment type="similarity">
    <text evidence="2">Belongs to the syntaxin family.</text>
</comment>
<evidence type="ECO:0000256" key="10">
    <source>
        <dbReference type="SAM" id="MobiDB-lite"/>
    </source>
</evidence>
<evidence type="ECO:0000256" key="11">
    <source>
        <dbReference type="SAM" id="Phobius"/>
    </source>
</evidence>
<dbReference type="InterPro" id="IPR000727">
    <property type="entry name" value="T_SNARE_dom"/>
</dbReference>
<keyword evidence="8" id="KW-0175">Coiled coil</keyword>
<gene>
    <name evidence="13" type="primary">FGENESH: predicted gene_3.76</name>
    <name evidence="14" type="ORF">AAT19DRAFT_12823</name>
    <name evidence="13" type="ORF">BN2166_0016250</name>
</gene>